<feature type="domain" description="Glycosyltransferase subfamily 4-like N-terminal" evidence="2">
    <location>
        <begin position="3"/>
        <end position="147"/>
    </location>
</feature>
<dbReference type="PANTHER" id="PTHR12526:SF630">
    <property type="entry name" value="GLYCOSYLTRANSFERASE"/>
    <property type="match status" value="1"/>
</dbReference>
<evidence type="ECO:0000313" key="4">
    <source>
        <dbReference type="Proteomes" id="UP000275747"/>
    </source>
</evidence>
<gene>
    <name evidence="3" type="ORF">D9Z05_04435</name>
</gene>
<dbReference type="AlphaFoldDB" id="A0AAI8LK09"/>
<organism evidence="3 4">
    <name type="scientific">Enterococcus faecium</name>
    <name type="common">Streptococcus faecium</name>
    <dbReference type="NCBI Taxonomy" id="1352"/>
    <lineage>
        <taxon>Bacteria</taxon>
        <taxon>Bacillati</taxon>
        <taxon>Bacillota</taxon>
        <taxon>Bacilli</taxon>
        <taxon>Lactobacillales</taxon>
        <taxon>Enterococcaceae</taxon>
        <taxon>Enterococcus</taxon>
    </lineage>
</organism>
<dbReference type="GO" id="GO:0016757">
    <property type="term" value="F:glycosyltransferase activity"/>
    <property type="evidence" value="ECO:0007669"/>
    <property type="project" value="InterPro"/>
</dbReference>
<feature type="domain" description="Glycosyl transferase family 1" evidence="1">
    <location>
        <begin position="186"/>
        <end position="335"/>
    </location>
</feature>
<protein>
    <submittedName>
        <fullName evidence="3">Glycosyltransferase family 1 protein</fullName>
    </submittedName>
</protein>
<name>A0AAI8LK09_ENTFC</name>
<dbReference type="SUPFAM" id="SSF53756">
    <property type="entry name" value="UDP-Glycosyltransferase/glycogen phosphorylase"/>
    <property type="match status" value="1"/>
</dbReference>
<dbReference type="PANTHER" id="PTHR12526">
    <property type="entry name" value="GLYCOSYLTRANSFERASE"/>
    <property type="match status" value="1"/>
</dbReference>
<accession>A0AAI8LK09</accession>
<dbReference type="RefSeq" id="WP_038398534.1">
    <property type="nucleotide sequence ID" value="NZ_CABGQB010000001.1"/>
</dbReference>
<proteinExistence type="predicted"/>
<evidence type="ECO:0000259" key="1">
    <source>
        <dbReference type="Pfam" id="PF00534"/>
    </source>
</evidence>
<dbReference type="Pfam" id="PF13477">
    <property type="entry name" value="Glyco_trans_4_2"/>
    <property type="match status" value="1"/>
</dbReference>
<dbReference type="EMBL" id="CP033041">
    <property type="protein sequence ID" value="AYM72551.1"/>
    <property type="molecule type" value="Genomic_DNA"/>
</dbReference>
<reference evidence="3 4" key="1">
    <citation type="submission" date="2018-10" db="EMBL/GenBank/DDBJ databases">
        <title>Escaping from acidified nitrite in gastric host defense: Transcriptomic basis for resistance to free nitrous acid in Enterococcus faecalis.</title>
        <authorList>
            <person name="Yu Z."/>
            <person name="Shi D."/>
            <person name="Liu W."/>
            <person name="Meng F."/>
        </authorList>
    </citation>
    <scope>NUCLEOTIDE SEQUENCE [LARGE SCALE GENOMIC DNA]</scope>
    <source>
        <strain evidence="3 4">JE1</strain>
    </source>
</reference>
<dbReference type="InterPro" id="IPR001296">
    <property type="entry name" value="Glyco_trans_1"/>
</dbReference>
<dbReference type="Proteomes" id="UP000275747">
    <property type="component" value="Chromosome"/>
</dbReference>
<sequence>MKKILFLVNHDVVIYNFRLELVERLLHEGYEVWISSPYGERIDELKNLGCHYVEANISRHGMNPITELRLLSYYENIIEKINPAIVFTYTIKPNIYGAMACKKLHIPCVANITGLGTAVEKGGISQKISVLLYKLAFTDIQRVYFQNEENHQFFIDKKIALGKDDMLPGSGVNLERFALIDYPSDNTIEFAFIARIMKEKGIDNYLEAARKIKKKYPNTVFHVCGFCESEYDGKLQEYVDDGSVIYHGMVSNVRKIHEKVHCIVHPTYYPEGLSNVLLEACASGRPIITTDRSGCREVIEEGKNGFIVKQQDTQDLVRVIEKFILLPHEKKVEMGLVGRKKVEEEFNRQIVVEKYMNEVNEI</sequence>
<dbReference type="InterPro" id="IPR028098">
    <property type="entry name" value="Glyco_trans_4-like_N"/>
</dbReference>
<evidence type="ECO:0000259" key="2">
    <source>
        <dbReference type="Pfam" id="PF13477"/>
    </source>
</evidence>
<dbReference type="Pfam" id="PF00534">
    <property type="entry name" value="Glycos_transf_1"/>
    <property type="match status" value="1"/>
</dbReference>
<dbReference type="CDD" id="cd03808">
    <property type="entry name" value="GT4_CapM-like"/>
    <property type="match status" value="1"/>
</dbReference>
<evidence type="ECO:0000313" key="3">
    <source>
        <dbReference type="EMBL" id="AYM72551.1"/>
    </source>
</evidence>
<dbReference type="Gene3D" id="3.40.50.2000">
    <property type="entry name" value="Glycogen Phosphorylase B"/>
    <property type="match status" value="2"/>
</dbReference>